<dbReference type="Proteomes" id="UP001228019">
    <property type="component" value="Unassembled WGS sequence"/>
</dbReference>
<proteinExistence type="predicted"/>
<evidence type="ECO:0000259" key="1">
    <source>
        <dbReference type="Pfam" id="PF20276"/>
    </source>
</evidence>
<dbReference type="RefSeq" id="WP_304556008.1">
    <property type="nucleotide sequence ID" value="NZ_JAUQOP010000035.1"/>
</dbReference>
<reference evidence="2 3" key="1">
    <citation type="submission" date="2023-07" db="EMBL/GenBank/DDBJ databases">
        <title>Identification of four novel Pseudomonas species associated with bacterial leaf spot of cucurbits.</title>
        <authorList>
            <person name="Fullem K.R."/>
        </authorList>
    </citation>
    <scope>NUCLEOTIDE SEQUENCE [LARGE SCALE GENOMIC DNA]</scope>
    <source>
        <strain evidence="2 3">K18</strain>
    </source>
</reference>
<comment type="caution">
    <text evidence="2">The sequence shown here is derived from an EMBL/GenBank/DDBJ whole genome shotgun (WGS) entry which is preliminary data.</text>
</comment>
<feature type="domain" description="ABC-three component systems C-terminal" evidence="1">
    <location>
        <begin position="186"/>
        <end position="429"/>
    </location>
</feature>
<evidence type="ECO:0000313" key="3">
    <source>
        <dbReference type="Proteomes" id="UP001228019"/>
    </source>
</evidence>
<dbReference type="Pfam" id="PF20276">
    <property type="entry name" value="CTD1"/>
    <property type="match status" value="1"/>
</dbReference>
<gene>
    <name evidence="2" type="ORF">Q6A48_20215</name>
</gene>
<keyword evidence="3" id="KW-1185">Reference proteome</keyword>
<evidence type="ECO:0000313" key="2">
    <source>
        <dbReference type="EMBL" id="MDO7899215.1"/>
    </source>
</evidence>
<dbReference type="InterPro" id="IPR046920">
    <property type="entry name" value="ABC-3C_CTD1"/>
</dbReference>
<protein>
    <recommendedName>
        <fullName evidence="1">ABC-three component systems C-terminal domain-containing protein</fullName>
    </recommendedName>
</protein>
<name>A0ABT9C4V1_9PSED</name>
<organism evidence="2 3">
    <name type="scientific">Pseudomonas citrulli</name>
    <dbReference type="NCBI Taxonomy" id="3064347"/>
    <lineage>
        <taxon>Bacteria</taxon>
        <taxon>Pseudomonadati</taxon>
        <taxon>Pseudomonadota</taxon>
        <taxon>Gammaproteobacteria</taxon>
        <taxon>Pseudomonadales</taxon>
        <taxon>Pseudomonadaceae</taxon>
        <taxon>Pseudomonas</taxon>
    </lineage>
</organism>
<dbReference type="EMBL" id="JAUQOP010000035">
    <property type="protein sequence ID" value="MDO7899215.1"/>
    <property type="molecule type" value="Genomic_DNA"/>
</dbReference>
<accession>A0ABT9C4V1</accession>
<sequence>MAFDASPSWSGFNYQGKVALYYALKLINAEPVGADLSSYSLILESTEDFEIKRGGDPISFHQVKAYNSSTYSEYSDALLGIALELYKQPGVSGKIHTWKPINAKPSFQDLRASIQDDLRNLTTQYQTKNPKDGSTTLEKAASDESKISKPAAILRAAFKGSTADQLYETLASILSGQNNALARLDSYQYDDGNKFCSLDDINTKIKFEISNSLASRNGVITPEHLDKTFHCFLGMIDRHIIHRHKTKQSNTKTPITFEEIVQALEIDHEDVGEEYLACKFKEGFAHLIDEYMGDPEDYNDSNQDEYCNLKEAKKLFLGLSAIDLWKHYRSFSPQIYLQHDNNTDNAFSANPEGIRHVLIKILHTINFERATHNAPKYKFTYRTTTLPHQHYLPTTITRIARPTQIERKIITNPSMSEILYEVQNLIYDGLELYPFSPTLAVHTEAPKAEDSDPRSKRDEVLKLITLVPIANAKDALK</sequence>